<accession>A0A6I6SSR2</accession>
<organism evidence="2 3">
    <name type="scientific">Billgrantia tianxiuensis</name>
    <dbReference type="NCBI Taxonomy" id="2497861"/>
    <lineage>
        <taxon>Bacteria</taxon>
        <taxon>Pseudomonadati</taxon>
        <taxon>Pseudomonadota</taxon>
        <taxon>Gammaproteobacteria</taxon>
        <taxon>Oceanospirillales</taxon>
        <taxon>Halomonadaceae</taxon>
        <taxon>Billgrantia</taxon>
    </lineage>
</organism>
<dbReference type="EMBL" id="CP035042">
    <property type="protein sequence ID" value="QHC51804.1"/>
    <property type="molecule type" value="Genomic_DNA"/>
</dbReference>
<dbReference type="KEGG" id="htx:EKK97_22445"/>
<dbReference type="Proteomes" id="UP000464013">
    <property type="component" value="Chromosome"/>
</dbReference>
<dbReference type="InterPro" id="IPR012659">
    <property type="entry name" value="CHP02444"/>
</dbReference>
<gene>
    <name evidence="2" type="ORF">EKK97_22445</name>
</gene>
<dbReference type="RefSeq" id="WP_159555353.1">
    <property type="nucleotide sequence ID" value="NZ_CP035042.1"/>
</dbReference>
<dbReference type="NCBIfam" id="TIGR02444">
    <property type="entry name" value="TIGR02444 family protein"/>
    <property type="match status" value="1"/>
</dbReference>
<feature type="coiled-coil region" evidence="1">
    <location>
        <begin position="103"/>
        <end position="135"/>
    </location>
</feature>
<keyword evidence="1" id="KW-0175">Coiled coil</keyword>
<evidence type="ECO:0000313" key="3">
    <source>
        <dbReference type="Proteomes" id="UP000464013"/>
    </source>
</evidence>
<keyword evidence="3" id="KW-1185">Reference proteome</keyword>
<dbReference type="AlphaFoldDB" id="A0A6I6SSR2"/>
<proteinExistence type="predicted"/>
<evidence type="ECO:0000256" key="1">
    <source>
        <dbReference type="SAM" id="Coils"/>
    </source>
</evidence>
<dbReference type="Pfam" id="PF09523">
    <property type="entry name" value="DUF2390"/>
    <property type="match status" value="1"/>
</dbReference>
<evidence type="ECO:0000313" key="2">
    <source>
        <dbReference type="EMBL" id="QHC51804.1"/>
    </source>
</evidence>
<dbReference type="OrthoDB" id="5795846at2"/>
<reference evidence="2 3" key="1">
    <citation type="submission" date="2019-01" db="EMBL/GenBank/DDBJ databases">
        <title>Complete genome of a denitifying bacterium Halomons sp. BC-M4-5.</title>
        <authorList>
            <person name="Wang L."/>
            <person name="Shao Z."/>
        </authorList>
    </citation>
    <scope>NUCLEOTIDE SEQUENCE [LARGE SCALE GENOMIC DNA]</scope>
    <source>
        <strain evidence="2 3">BC-M4-5</strain>
    </source>
</reference>
<sequence length="174" mass="19814">MKGDSTATTAALRAGLSTDPLWDFALAFYARPGVESACLRLQDEADVDVCELLWLCWLYRHRLMLTREPPGLTDIRRWQREITLPLRSLRRQLKDEASRNTGIAEVRRKIQQAELAAERETLLRLQCLAEQAEELAALPTSAPSLEIYLASRWKLQKKAQLLAAQTLECQLDPL</sequence>
<protein>
    <submittedName>
        <fullName evidence="2">TIGR02444 family protein</fullName>
    </submittedName>
</protein>
<name>A0A6I6SSR2_9GAMM</name>